<reference evidence="2" key="1">
    <citation type="submission" date="2020-03" db="EMBL/GenBank/DDBJ databases">
        <title>A high-quality chromosome-level genome assembly of a woody plant with both climbing and erect habits, Rhamnella rubrinervis.</title>
        <authorList>
            <person name="Lu Z."/>
            <person name="Yang Y."/>
            <person name="Zhu X."/>
            <person name="Sun Y."/>
        </authorList>
    </citation>
    <scope>NUCLEOTIDE SEQUENCE</scope>
    <source>
        <strain evidence="2">BYM</strain>
        <tissue evidence="2">Leaf</tissue>
    </source>
</reference>
<feature type="compositionally biased region" description="Polar residues" evidence="1">
    <location>
        <begin position="175"/>
        <end position="186"/>
    </location>
</feature>
<dbReference type="OrthoDB" id="1888697at2759"/>
<evidence type="ECO:0000313" key="2">
    <source>
        <dbReference type="EMBL" id="KAF3442739.1"/>
    </source>
</evidence>
<evidence type="ECO:0000313" key="3">
    <source>
        <dbReference type="Proteomes" id="UP000796880"/>
    </source>
</evidence>
<dbReference type="EMBL" id="VOIH02000007">
    <property type="protein sequence ID" value="KAF3442739.1"/>
    <property type="molecule type" value="Genomic_DNA"/>
</dbReference>
<feature type="region of interest" description="Disordered" evidence="1">
    <location>
        <begin position="173"/>
        <end position="197"/>
    </location>
</feature>
<evidence type="ECO:0000256" key="1">
    <source>
        <dbReference type="SAM" id="MobiDB-lite"/>
    </source>
</evidence>
<organism evidence="2 3">
    <name type="scientific">Rhamnella rubrinervis</name>
    <dbReference type="NCBI Taxonomy" id="2594499"/>
    <lineage>
        <taxon>Eukaryota</taxon>
        <taxon>Viridiplantae</taxon>
        <taxon>Streptophyta</taxon>
        <taxon>Embryophyta</taxon>
        <taxon>Tracheophyta</taxon>
        <taxon>Spermatophyta</taxon>
        <taxon>Magnoliopsida</taxon>
        <taxon>eudicotyledons</taxon>
        <taxon>Gunneridae</taxon>
        <taxon>Pentapetalae</taxon>
        <taxon>rosids</taxon>
        <taxon>fabids</taxon>
        <taxon>Rosales</taxon>
        <taxon>Rhamnaceae</taxon>
        <taxon>rhamnoid group</taxon>
        <taxon>Rhamneae</taxon>
        <taxon>Rhamnella</taxon>
    </lineage>
</organism>
<dbReference type="Proteomes" id="UP000796880">
    <property type="component" value="Unassembled WGS sequence"/>
</dbReference>
<accession>A0A8K0GZ70</accession>
<keyword evidence="3" id="KW-1185">Reference proteome</keyword>
<comment type="caution">
    <text evidence="2">The sequence shown here is derived from an EMBL/GenBank/DDBJ whole genome shotgun (WGS) entry which is preliminary data.</text>
</comment>
<name>A0A8K0GZ70_9ROSA</name>
<gene>
    <name evidence="2" type="ORF">FNV43_RR16656</name>
</gene>
<proteinExistence type="predicted"/>
<protein>
    <submittedName>
        <fullName evidence="2">Uncharacterized protein</fullName>
    </submittedName>
</protein>
<feature type="region of interest" description="Disordered" evidence="1">
    <location>
        <begin position="209"/>
        <end position="237"/>
    </location>
</feature>
<sequence length="237" mass="26274">MASFPPNPDDSELWLPSGIFFNEVPSRLCSHRLDDLAQHFAALTLLKQDQNLSKLPLKVSPSVQRLRPPVQYGIANPLSQSQGRFTLSNGFKDGRGVYGCKTGSYRGGGSELLYEYQLLKPTKPQVDSFLHSRATVLQKQQNRLQNRLLPDKGSGSKMSGFVKVSGGTGVFHPRVSNTTISTNNATGDVKKKQGVRSRQEIQLTAQRSSIKRVGGDNEKFDYQLPPPEIGLPQDWTY</sequence>
<dbReference type="AlphaFoldDB" id="A0A8K0GZ70"/>